<evidence type="ECO:0000313" key="9">
    <source>
        <dbReference type="Proteomes" id="UP000177159"/>
    </source>
</evidence>
<dbReference type="SMART" id="SM00562">
    <property type="entry name" value="NDK"/>
    <property type="match status" value="1"/>
</dbReference>
<keyword evidence="5 8" id="KW-0418">Kinase</keyword>
<comment type="cofactor">
    <cofactor evidence="1">
        <name>Mg(2+)</name>
        <dbReference type="ChEBI" id="CHEBI:18420"/>
    </cofactor>
</comment>
<dbReference type="Pfam" id="PF00334">
    <property type="entry name" value="NDK"/>
    <property type="match status" value="2"/>
</dbReference>
<evidence type="ECO:0000256" key="4">
    <source>
        <dbReference type="ARBA" id="ARBA00022679"/>
    </source>
</evidence>
<dbReference type="Gene3D" id="3.30.70.141">
    <property type="entry name" value="Nucleoside diphosphate kinase-like domain"/>
    <property type="match status" value="1"/>
</dbReference>
<comment type="caution">
    <text evidence="6">Lacks conserved residue(s) required for the propagation of feature annotation.</text>
</comment>
<dbReference type="GO" id="GO:0004550">
    <property type="term" value="F:nucleoside diphosphate kinase activity"/>
    <property type="evidence" value="ECO:0007669"/>
    <property type="project" value="UniProtKB-EC"/>
</dbReference>
<protein>
    <recommendedName>
        <fullName evidence="3">nucleoside-diphosphate kinase</fullName>
        <ecNumber evidence="3">2.7.4.6</ecNumber>
    </recommendedName>
</protein>
<organism evidence="8 9">
    <name type="scientific">Candidatus Roizmanbacteria bacterium RIFCSPHIGHO2_02_FULL_37_24</name>
    <dbReference type="NCBI Taxonomy" id="1802037"/>
    <lineage>
        <taxon>Bacteria</taxon>
        <taxon>Candidatus Roizmaniibacteriota</taxon>
    </lineage>
</organism>
<accession>A0A1F7GVX1</accession>
<evidence type="ECO:0000313" key="8">
    <source>
        <dbReference type="EMBL" id="OGK23128.1"/>
    </source>
</evidence>
<evidence type="ECO:0000256" key="6">
    <source>
        <dbReference type="PROSITE-ProRule" id="PRU00706"/>
    </source>
</evidence>
<dbReference type="SUPFAM" id="SSF54919">
    <property type="entry name" value="Nucleoside diphosphate kinase, NDK"/>
    <property type="match status" value="1"/>
</dbReference>
<evidence type="ECO:0000256" key="2">
    <source>
        <dbReference type="ARBA" id="ARBA00008142"/>
    </source>
</evidence>
<dbReference type="EC" id="2.7.4.6" evidence="3"/>
<evidence type="ECO:0000256" key="5">
    <source>
        <dbReference type="ARBA" id="ARBA00022777"/>
    </source>
</evidence>
<dbReference type="InterPro" id="IPR036850">
    <property type="entry name" value="NDK-like_dom_sf"/>
</dbReference>
<dbReference type="AlphaFoldDB" id="A0A1F7GVX1"/>
<reference evidence="8 9" key="1">
    <citation type="journal article" date="2016" name="Nat. Commun.">
        <title>Thousands of microbial genomes shed light on interconnected biogeochemical processes in an aquifer system.</title>
        <authorList>
            <person name="Anantharaman K."/>
            <person name="Brown C.T."/>
            <person name="Hug L.A."/>
            <person name="Sharon I."/>
            <person name="Castelle C.J."/>
            <person name="Probst A.J."/>
            <person name="Thomas B.C."/>
            <person name="Singh A."/>
            <person name="Wilkins M.J."/>
            <person name="Karaoz U."/>
            <person name="Brodie E.L."/>
            <person name="Williams K.H."/>
            <person name="Hubbard S.S."/>
            <person name="Banfield J.F."/>
        </authorList>
    </citation>
    <scope>NUCLEOTIDE SEQUENCE [LARGE SCALE GENOMIC DNA]</scope>
</reference>
<name>A0A1F7GVX1_9BACT</name>
<keyword evidence="4" id="KW-0808">Transferase</keyword>
<dbReference type="Proteomes" id="UP000177159">
    <property type="component" value="Unassembled WGS sequence"/>
</dbReference>
<comment type="caution">
    <text evidence="8">The sequence shown here is derived from an EMBL/GenBank/DDBJ whole genome shotgun (WGS) entry which is preliminary data.</text>
</comment>
<evidence type="ECO:0000256" key="1">
    <source>
        <dbReference type="ARBA" id="ARBA00001946"/>
    </source>
</evidence>
<evidence type="ECO:0000259" key="7">
    <source>
        <dbReference type="SMART" id="SM00562"/>
    </source>
</evidence>
<gene>
    <name evidence="8" type="ORF">A3C24_01420</name>
</gene>
<evidence type="ECO:0000256" key="3">
    <source>
        <dbReference type="ARBA" id="ARBA00012966"/>
    </source>
</evidence>
<proteinExistence type="inferred from homology"/>
<dbReference type="EMBL" id="MFZM01000025">
    <property type="protein sequence ID" value="OGK23128.1"/>
    <property type="molecule type" value="Genomic_DNA"/>
</dbReference>
<comment type="similarity">
    <text evidence="2 6">Belongs to the NDK family.</text>
</comment>
<sequence>MIEQTLVVIKHDGLARGLVGDIVSRFERVGLKLVATRLVKVESDLAEKHYPLERREFIEGMGKKTIENYQALGKDVKKEMGTEDPHEIGKEIRKWLIDYIQSGPVFAMVWEGPHAVELVRKICGHTLPLLSPVGTIRGDLAHDSSYLANTGKRAIKNLVHASGSVDEAEYEIPLWFNIDDIYSYERVEEKVMR</sequence>
<dbReference type="PROSITE" id="PS51374">
    <property type="entry name" value="NDPK_LIKE"/>
    <property type="match status" value="1"/>
</dbReference>
<dbReference type="InterPro" id="IPR034907">
    <property type="entry name" value="NDK-like_dom"/>
</dbReference>
<feature type="domain" description="Nucleoside diphosphate kinase-like" evidence="7">
    <location>
        <begin position="2"/>
        <end position="183"/>
    </location>
</feature>
<dbReference type="PANTHER" id="PTHR11349">
    <property type="entry name" value="NUCLEOSIDE DIPHOSPHATE KINASE"/>
    <property type="match status" value="1"/>
</dbReference>